<dbReference type="Pfam" id="PF00857">
    <property type="entry name" value="Isochorismatase"/>
    <property type="match status" value="1"/>
</dbReference>
<dbReference type="Proteomes" id="UP000622890">
    <property type="component" value="Unassembled WGS sequence"/>
</dbReference>
<dbReference type="InterPro" id="IPR036380">
    <property type="entry name" value="Isochorismatase-like_sf"/>
</dbReference>
<evidence type="ECO:0000313" key="3">
    <source>
        <dbReference type="EMBL" id="MBK4737153.1"/>
    </source>
</evidence>
<proteinExistence type="predicted"/>
<dbReference type="InterPro" id="IPR050272">
    <property type="entry name" value="Isochorismatase-like_hydrls"/>
</dbReference>
<reference evidence="3" key="1">
    <citation type="submission" date="2021-01" db="EMBL/GenBank/DDBJ databases">
        <title>Genome sequence of strain Noviherbaspirillum sp. DKR-6.</title>
        <authorList>
            <person name="Chaudhary D.K."/>
        </authorList>
    </citation>
    <scope>NUCLEOTIDE SEQUENCE</scope>
    <source>
        <strain evidence="3">DKR-6</strain>
    </source>
</reference>
<keyword evidence="1 3" id="KW-0378">Hydrolase</keyword>
<dbReference type="PANTHER" id="PTHR43540:SF9">
    <property type="entry name" value="FAMILY HYDROLASE, PUTATIVE (AFU_ORTHOLOGUE AFUA_2G08700)-RELATED"/>
    <property type="match status" value="1"/>
</dbReference>
<name>A0A934T2U5_9BURK</name>
<organism evidence="3 4">
    <name type="scientific">Noviherbaspirillum pedocola</name>
    <dbReference type="NCBI Taxonomy" id="2801341"/>
    <lineage>
        <taxon>Bacteria</taxon>
        <taxon>Pseudomonadati</taxon>
        <taxon>Pseudomonadota</taxon>
        <taxon>Betaproteobacteria</taxon>
        <taxon>Burkholderiales</taxon>
        <taxon>Oxalobacteraceae</taxon>
        <taxon>Noviherbaspirillum</taxon>
    </lineage>
</organism>
<dbReference type="GO" id="GO:0016787">
    <property type="term" value="F:hydrolase activity"/>
    <property type="evidence" value="ECO:0007669"/>
    <property type="project" value="UniProtKB-KW"/>
</dbReference>
<evidence type="ECO:0000256" key="1">
    <source>
        <dbReference type="ARBA" id="ARBA00022801"/>
    </source>
</evidence>
<evidence type="ECO:0000313" key="4">
    <source>
        <dbReference type="Proteomes" id="UP000622890"/>
    </source>
</evidence>
<dbReference type="AlphaFoldDB" id="A0A934T2U5"/>
<dbReference type="EMBL" id="JAEPBG010000010">
    <property type="protein sequence ID" value="MBK4737153.1"/>
    <property type="molecule type" value="Genomic_DNA"/>
</dbReference>
<dbReference type="InterPro" id="IPR000868">
    <property type="entry name" value="Isochorismatase-like_dom"/>
</dbReference>
<gene>
    <name evidence="3" type="ORF">JJB74_21235</name>
</gene>
<feature type="domain" description="Isochorismatase-like" evidence="2">
    <location>
        <begin position="7"/>
        <end position="203"/>
    </location>
</feature>
<evidence type="ECO:0000259" key="2">
    <source>
        <dbReference type="Pfam" id="PF00857"/>
    </source>
</evidence>
<dbReference type="CDD" id="cd00431">
    <property type="entry name" value="cysteine_hydrolases"/>
    <property type="match status" value="1"/>
</dbReference>
<sequence>MNHPRAAALIVIDMQRDFCSPGGYAAHAGLDVARLSSVIGNIARLIDAARAAGMPVIYTREGHLPDLSDCTPAKLHRSRAAGAPIGQQGPLGRLLVRGEIGHDIIDELAPEPGDIVIDKPGYGAFHRTDLEAVLQRLGVKSLLLCGVTLEVCVHSSLREAVDRGYRCITIGDACAAGDPALQEPALLMISVEGGIFGAVANTEDALRMMRAEQPA</sequence>
<comment type="caution">
    <text evidence="3">The sequence shown here is derived from an EMBL/GenBank/DDBJ whole genome shotgun (WGS) entry which is preliminary data.</text>
</comment>
<dbReference type="SUPFAM" id="SSF52499">
    <property type="entry name" value="Isochorismatase-like hydrolases"/>
    <property type="match status" value="1"/>
</dbReference>
<protein>
    <submittedName>
        <fullName evidence="3">Cysteine hydrolase</fullName>
    </submittedName>
</protein>
<accession>A0A934T2U5</accession>
<keyword evidence="4" id="KW-1185">Reference proteome</keyword>
<dbReference type="Gene3D" id="3.40.50.850">
    <property type="entry name" value="Isochorismatase-like"/>
    <property type="match status" value="1"/>
</dbReference>
<dbReference type="RefSeq" id="WP_200595210.1">
    <property type="nucleotide sequence ID" value="NZ_JAEPBG010000010.1"/>
</dbReference>
<dbReference type="PANTHER" id="PTHR43540">
    <property type="entry name" value="PEROXYUREIDOACRYLATE/UREIDOACRYLATE AMIDOHYDROLASE-RELATED"/>
    <property type="match status" value="1"/>
</dbReference>